<dbReference type="GO" id="GO:0046514">
    <property type="term" value="P:ceramide catabolic process"/>
    <property type="evidence" value="ECO:0007669"/>
    <property type="project" value="TreeGrafter"/>
</dbReference>
<evidence type="ECO:0000313" key="11">
    <source>
        <dbReference type="Proteomes" id="UP000572268"/>
    </source>
</evidence>
<evidence type="ECO:0000256" key="7">
    <source>
        <dbReference type="PIRSR" id="PIRSR608901-1"/>
    </source>
</evidence>
<evidence type="ECO:0000256" key="3">
    <source>
        <dbReference type="ARBA" id="ARBA00022692"/>
    </source>
</evidence>
<keyword evidence="5 9" id="KW-1133">Transmembrane helix</keyword>
<keyword evidence="6 9" id="KW-0472">Membrane</keyword>
<evidence type="ECO:0000256" key="8">
    <source>
        <dbReference type="PIRSR" id="PIRSR608901-2"/>
    </source>
</evidence>
<dbReference type="Proteomes" id="UP000572268">
    <property type="component" value="Unassembled WGS sequence"/>
</dbReference>
<evidence type="ECO:0000256" key="1">
    <source>
        <dbReference type="ARBA" id="ARBA00004141"/>
    </source>
</evidence>
<evidence type="ECO:0000256" key="5">
    <source>
        <dbReference type="ARBA" id="ARBA00022989"/>
    </source>
</evidence>
<feature type="binding site" evidence="7">
    <location>
        <position position="36"/>
    </location>
    <ligand>
        <name>Ca(2+)</name>
        <dbReference type="ChEBI" id="CHEBI:29108"/>
    </ligand>
</feature>
<accession>A0A7J6MQ49</accession>
<dbReference type="GO" id="GO:0046513">
    <property type="term" value="P:ceramide biosynthetic process"/>
    <property type="evidence" value="ECO:0007669"/>
    <property type="project" value="TreeGrafter"/>
</dbReference>
<evidence type="ECO:0000256" key="4">
    <source>
        <dbReference type="ARBA" id="ARBA00022801"/>
    </source>
</evidence>
<dbReference type="GO" id="GO:0016811">
    <property type="term" value="F:hydrolase activity, acting on carbon-nitrogen (but not peptide) bonds, in linear amides"/>
    <property type="evidence" value="ECO:0007669"/>
    <property type="project" value="InterPro"/>
</dbReference>
<evidence type="ECO:0000256" key="2">
    <source>
        <dbReference type="ARBA" id="ARBA00009780"/>
    </source>
</evidence>
<dbReference type="AlphaFoldDB" id="A0A7J6MQ49"/>
<dbReference type="EMBL" id="JABANN010000048">
    <property type="protein sequence ID" value="KAF4673526.1"/>
    <property type="molecule type" value="Genomic_DNA"/>
</dbReference>
<feature type="binding site" evidence="7">
    <location>
        <position position="33"/>
    </location>
    <ligand>
        <name>Ca(2+)</name>
        <dbReference type="ChEBI" id="CHEBI:29108"/>
    </ligand>
</feature>
<feature type="binding site" evidence="7">
    <location>
        <position position="47"/>
    </location>
    <ligand>
        <name>Ca(2+)</name>
        <dbReference type="ChEBI" id="CHEBI:29108"/>
    </ligand>
</feature>
<keyword evidence="3 9" id="KW-0812">Transmembrane</keyword>
<dbReference type="Pfam" id="PF05875">
    <property type="entry name" value="Ceramidase"/>
    <property type="match status" value="1"/>
</dbReference>
<evidence type="ECO:0000313" key="10">
    <source>
        <dbReference type="EMBL" id="KAF4673526.1"/>
    </source>
</evidence>
<comment type="caution">
    <text evidence="10">The sequence shown here is derived from an EMBL/GenBank/DDBJ whole genome shotgun (WGS) entry which is preliminary data.</text>
</comment>
<comment type="similarity">
    <text evidence="2">Belongs to the alkaline ceramidase family.</text>
</comment>
<protein>
    <submittedName>
        <fullName evidence="10">Alkaline ceramidase 3</fullName>
    </submittedName>
</protein>
<evidence type="ECO:0000256" key="6">
    <source>
        <dbReference type="ARBA" id="ARBA00023136"/>
    </source>
</evidence>
<feature type="transmembrane region" description="Helical" evidence="9">
    <location>
        <begin position="48"/>
        <end position="68"/>
    </location>
</feature>
<dbReference type="PANTHER" id="PTHR46187:SF3">
    <property type="entry name" value="ALKALINE CERAMIDASE 3"/>
    <property type="match status" value="1"/>
</dbReference>
<feature type="binding site" evidence="8">
    <location>
        <position position="96"/>
    </location>
    <ligand>
        <name>Zn(2+)</name>
        <dbReference type="ChEBI" id="CHEBI:29105"/>
        <note>catalytic</note>
    </ligand>
</feature>
<comment type="cofactor">
    <cofactor evidence="8">
        <name>Zn(2+)</name>
        <dbReference type="ChEBI" id="CHEBI:29105"/>
    </cofactor>
</comment>
<proteinExistence type="inferred from homology"/>
<keyword evidence="7" id="KW-0106">Calcium</keyword>
<dbReference type="GO" id="GO:0046872">
    <property type="term" value="F:metal ion binding"/>
    <property type="evidence" value="ECO:0007669"/>
    <property type="project" value="UniProtKB-KW"/>
</dbReference>
<organism evidence="10 11">
    <name type="scientific">Perkinsus olseni</name>
    <name type="common">Perkinsus atlanticus</name>
    <dbReference type="NCBI Taxonomy" id="32597"/>
    <lineage>
        <taxon>Eukaryota</taxon>
        <taxon>Sar</taxon>
        <taxon>Alveolata</taxon>
        <taxon>Perkinsozoa</taxon>
        <taxon>Perkinsea</taxon>
        <taxon>Perkinsida</taxon>
        <taxon>Perkinsidae</taxon>
        <taxon>Perkinsus</taxon>
    </lineage>
</organism>
<evidence type="ECO:0000256" key="9">
    <source>
        <dbReference type="SAM" id="Phobius"/>
    </source>
</evidence>
<name>A0A7J6MQ49_PEROL</name>
<comment type="subcellular location">
    <subcellularLocation>
        <location evidence="1">Membrane</location>
        <topology evidence="1">Multi-pass membrane protein</topology>
    </subcellularLocation>
</comment>
<dbReference type="PANTHER" id="PTHR46187">
    <property type="entry name" value="ALKALINE CERAMIDASE 3"/>
    <property type="match status" value="1"/>
</dbReference>
<feature type="transmembrane region" description="Helical" evidence="9">
    <location>
        <begin position="109"/>
        <end position="125"/>
    </location>
</feature>
<feature type="transmembrane region" description="Helical" evidence="9">
    <location>
        <begin position="80"/>
        <end position="97"/>
    </location>
</feature>
<keyword evidence="7" id="KW-0479">Metal-binding</keyword>
<feature type="binding site" evidence="7">
    <location>
        <position position="38"/>
    </location>
    <ligand>
        <name>Ca(2+)</name>
        <dbReference type="ChEBI" id="CHEBI:29108"/>
    </ligand>
</feature>
<keyword evidence="8" id="KW-0862">Zinc</keyword>
<sequence length="217" mass="23753">MRDIVADVPANSTSWLQRGYLAESLFGPPASMDFFEDNYAHSDHVAELFNSLSSAYIISIGLIGVFFCSPRAGNEARYKLYYGLIALVGLGSMTFHGTLRQYAQALDELPMLWGGLTTLWVSLFYHAPNGDASARQWAWGFVGFGAALTALYLSTWRIYMIFLATYALAVAGCSELQLSTVFPVVSYKSNPVKTRAAIDNLGNTLLGGTVRVEESAF</sequence>
<dbReference type="InterPro" id="IPR008901">
    <property type="entry name" value="ACER"/>
</dbReference>
<gene>
    <name evidence="10" type="primary">ACER3</name>
    <name evidence="10" type="ORF">FOL46_007016</name>
</gene>
<dbReference type="GO" id="GO:0005789">
    <property type="term" value="C:endoplasmic reticulum membrane"/>
    <property type="evidence" value="ECO:0007669"/>
    <property type="project" value="TreeGrafter"/>
</dbReference>
<keyword evidence="4" id="KW-0378">Hydrolase</keyword>
<reference evidence="10 11" key="1">
    <citation type="submission" date="2020-04" db="EMBL/GenBank/DDBJ databases">
        <title>Perkinsus olseni comparative genomics.</title>
        <authorList>
            <person name="Bogema D.R."/>
        </authorList>
    </citation>
    <scope>NUCLEOTIDE SEQUENCE [LARGE SCALE GENOMIC DNA]</scope>
    <source>
        <strain evidence="10">ATCC PRA-31</strain>
    </source>
</reference>
<feature type="transmembrane region" description="Helical" evidence="9">
    <location>
        <begin position="137"/>
        <end position="153"/>
    </location>
</feature>